<sequence length="144" mass="16165">MAQQGQEEEIATRAQPSFYGQKPASHVSQIRAPQCWCASPPYWRPRLGTAQLQVPNNPPTAQDTGNPWIQPGTRRLLMSHLTIPRRDSTLSIKTTKIPHSLPTPNLISPHPYPHTTSQLSPSRHGYKTTHKVTKHQRGSPRSNK</sequence>
<organism evidence="2 3">
    <name type="scientific">Goodea atripinnis</name>
    <dbReference type="NCBI Taxonomy" id="208336"/>
    <lineage>
        <taxon>Eukaryota</taxon>
        <taxon>Metazoa</taxon>
        <taxon>Chordata</taxon>
        <taxon>Craniata</taxon>
        <taxon>Vertebrata</taxon>
        <taxon>Euteleostomi</taxon>
        <taxon>Actinopterygii</taxon>
        <taxon>Neopterygii</taxon>
        <taxon>Teleostei</taxon>
        <taxon>Neoteleostei</taxon>
        <taxon>Acanthomorphata</taxon>
        <taxon>Ovalentaria</taxon>
        <taxon>Atherinomorphae</taxon>
        <taxon>Cyprinodontiformes</taxon>
        <taxon>Goodeidae</taxon>
        <taxon>Goodea</taxon>
    </lineage>
</organism>
<protein>
    <submittedName>
        <fullName evidence="2">Uncharacterized protein</fullName>
    </submittedName>
</protein>
<evidence type="ECO:0000313" key="3">
    <source>
        <dbReference type="Proteomes" id="UP001476798"/>
    </source>
</evidence>
<gene>
    <name evidence="2" type="ORF">GOODEAATRI_029416</name>
</gene>
<feature type="region of interest" description="Disordered" evidence="1">
    <location>
        <begin position="87"/>
        <end position="144"/>
    </location>
</feature>
<keyword evidence="3" id="KW-1185">Reference proteome</keyword>
<accession>A0ABV0NYP6</accession>
<feature type="region of interest" description="Disordered" evidence="1">
    <location>
        <begin position="49"/>
        <end position="69"/>
    </location>
</feature>
<name>A0ABV0NYP6_9TELE</name>
<dbReference type="EMBL" id="JAHRIO010054313">
    <property type="protein sequence ID" value="MEQ2176583.1"/>
    <property type="molecule type" value="Genomic_DNA"/>
</dbReference>
<feature type="region of interest" description="Disordered" evidence="1">
    <location>
        <begin position="1"/>
        <end position="24"/>
    </location>
</feature>
<evidence type="ECO:0000313" key="2">
    <source>
        <dbReference type="EMBL" id="MEQ2176583.1"/>
    </source>
</evidence>
<evidence type="ECO:0000256" key="1">
    <source>
        <dbReference type="SAM" id="MobiDB-lite"/>
    </source>
</evidence>
<comment type="caution">
    <text evidence="2">The sequence shown here is derived from an EMBL/GenBank/DDBJ whole genome shotgun (WGS) entry which is preliminary data.</text>
</comment>
<dbReference type="Proteomes" id="UP001476798">
    <property type="component" value="Unassembled WGS sequence"/>
</dbReference>
<feature type="compositionally biased region" description="Basic residues" evidence="1">
    <location>
        <begin position="124"/>
        <end position="144"/>
    </location>
</feature>
<reference evidence="2 3" key="1">
    <citation type="submission" date="2021-06" db="EMBL/GenBank/DDBJ databases">
        <authorList>
            <person name="Palmer J.M."/>
        </authorList>
    </citation>
    <scope>NUCLEOTIDE SEQUENCE [LARGE SCALE GENOMIC DNA]</scope>
    <source>
        <strain evidence="2 3">GA_2019</strain>
        <tissue evidence="2">Muscle</tissue>
    </source>
</reference>
<feature type="compositionally biased region" description="Polar residues" evidence="1">
    <location>
        <begin position="50"/>
        <end position="67"/>
    </location>
</feature>
<proteinExistence type="predicted"/>